<sequence>MSPTAIVFLGVFLVGSSMAQVQTDFPNLSLAALHRIMPFAADDKAANLCKTLNSKMTDLAGQKTAVNNFFTAGNHIAGGKIGMKTLSQFDNATFSKAKLIALLSQRQALKKWFNNYTTVVTRVADAATATKHKKMFMLWDINYMNSIEYSLAYFLVTIAFSDNDGKLTDAVVDTFNAAETKTPEIAFILYTEAFMRNHNQTYMTGKW</sequence>
<protein>
    <recommendedName>
        <fullName evidence="4">SXP/RAL-2 family protein Ani s 5-like cation-binding domain-containing protein</fullName>
    </recommendedName>
</protein>
<keyword evidence="3" id="KW-1185">Reference proteome</keyword>
<organism evidence="2 3">
    <name type="scientific">Caenorhabditis auriculariae</name>
    <dbReference type="NCBI Taxonomy" id="2777116"/>
    <lineage>
        <taxon>Eukaryota</taxon>
        <taxon>Metazoa</taxon>
        <taxon>Ecdysozoa</taxon>
        <taxon>Nematoda</taxon>
        <taxon>Chromadorea</taxon>
        <taxon>Rhabditida</taxon>
        <taxon>Rhabditina</taxon>
        <taxon>Rhabditomorpha</taxon>
        <taxon>Rhabditoidea</taxon>
        <taxon>Rhabditidae</taxon>
        <taxon>Peloderinae</taxon>
        <taxon>Caenorhabditis</taxon>
    </lineage>
</organism>
<proteinExistence type="predicted"/>
<dbReference type="Proteomes" id="UP000835052">
    <property type="component" value="Unassembled WGS sequence"/>
</dbReference>
<gene>
    <name evidence="2" type="ORF">CAUJ_LOCUS6120</name>
</gene>
<feature type="signal peptide" evidence="1">
    <location>
        <begin position="1"/>
        <end position="19"/>
    </location>
</feature>
<evidence type="ECO:0000256" key="1">
    <source>
        <dbReference type="SAM" id="SignalP"/>
    </source>
</evidence>
<evidence type="ECO:0000313" key="3">
    <source>
        <dbReference type="Proteomes" id="UP000835052"/>
    </source>
</evidence>
<evidence type="ECO:0008006" key="4">
    <source>
        <dbReference type="Google" id="ProtNLM"/>
    </source>
</evidence>
<reference evidence="2" key="1">
    <citation type="submission" date="2020-10" db="EMBL/GenBank/DDBJ databases">
        <authorList>
            <person name="Kikuchi T."/>
        </authorList>
    </citation>
    <scope>NUCLEOTIDE SEQUENCE</scope>
    <source>
        <strain evidence="2">NKZ352</strain>
    </source>
</reference>
<comment type="caution">
    <text evidence="2">The sequence shown here is derived from an EMBL/GenBank/DDBJ whole genome shotgun (WGS) entry which is preliminary data.</text>
</comment>
<keyword evidence="1" id="KW-0732">Signal</keyword>
<evidence type="ECO:0000313" key="2">
    <source>
        <dbReference type="EMBL" id="CAD6190201.1"/>
    </source>
</evidence>
<dbReference type="AlphaFoldDB" id="A0A8S1H464"/>
<accession>A0A8S1H464</accession>
<feature type="chain" id="PRO_5035725993" description="SXP/RAL-2 family protein Ani s 5-like cation-binding domain-containing protein" evidence="1">
    <location>
        <begin position="20"/>
        <end position="207"/>
    </location>
</feature>
<dbReference type="OrthoDB" id="5811968at2759"/>
<dbReference type="EMBL" id="CAJGYM010000014">
    <property type="protein sequence ID" value="CAD6190201.1"/>
    <property type="molecule type" value="Genomic_DNA"/>
</dbReference>
<name>A0A8S1H464_9PELO</name>